<feature type="transmembrane region" description="Helical" evidence="5">
    <location>
        <begin position="268"/>
        <end position="284"/>
    </location>
</feature>
<reference evidence="7 8" key="1">
    <citation type="submission" date="2019-07" db="EMBL/GenBank/DDBJ databases">
        <title>Whole genome shotgun sequence of Vibrio sagamiensis NBRC 104589.</title>
        <authorList>
            <person name="Hosoyama A."/>
            <person name="Uohara A."/>
            <person name="Ohji S."/>
            <person name="Ichikawa N."/>
        </authorList>
    </citation>
    <scope>NUCLEOTIDE SEQUENCE [LARGE SCALE GENOMIC DNA]</scope>
    <source>
        <strain evidence="7 8">NBRC 104589</strain>
    </source>
</reference>
<organism evidence="7 8">
    <name type="scientific">Vibrio sagamiensis NBRC 104589</name>
    <dbReference type="NCBI Taxonomy" id="1219064"/>
    <lineage>
        <taxon>Bacteria</taxon>
        <taxon>Pseudomonadati</taxon>
        <taxon>Pseudomonadota</taxon>
        <taxon>Gammaproteobacteria</taxon>
        <taxon>Vibrionales</taxon>
        <taxon>Vibrionaceae</taxon>
        <taxon>Vibrio</taxon>
    </lineage>
</organism>
<keyword evidence="8" id="KW-1185">Reference proteome</keyword>
<feature type="transmembrane region" description="Helical" evidence="5">
    <location>
        <begin position="243"/>
        <end position="262"/>
    </location>
</feature>
<dbReference type="PANTHER" id="PTHR37422">
    <property type="entry name" value="TEICHURONIC ACID BIOSYNTHESIS PROTEIN TUAE"/>
    <property type="match status" value="1"/>
</dbReference>
<gene>
    <name evidence="7" type="ORF">VSA01S_15180</name>
</gene>
<dbReference type="AlphaFoldDB" id="A0A511QE04"/>
<feature type="transmembrane region" description="Helical" evidence="5">
    <location>
        <begin position="6"/>
        <end position="27"/>
    </location>
</feature>
<evidence type="ECO:0000259" key="6">
    <source>
        <dbReference type="Pfam" id="PF04932"/>
    </source>
</evidence>
<name>A0A511QE04_9VIBR</name>
<evidence type="ECO:0000256" key="4">
    <source>
        <dbReference type="ARBA" id="ARBA00023136"/>
    </source>
</evidence>
<evidence type="ECO:0000256" key="5">
    <source>
        <dbReference type="SAM" id="Phobius"/>
    </source>
</evidence>
<dbReference type="Proteomes" id="UP000321922">
    <property type="component" value="Unassembled WGS sequence"/>
</dbReference>
<dbReference type="GO" id="GO:0016020">
    <property type="term" value="C:membrane"/>
    <property type="evidence" value="ECO:0007669"/>
    <property type="project" value="UniProtKB-SubCell"/>
</dbReference>
<dbReference type="InterPro" id="IPR051533">
    <property type="entry name" value="WaaL-like"/>
</dbReference>
<comment type="subcellular location">
    <subcellularLocation>
        <location evidence="1">Membrane</location>
        <topology evidence="1">Multi-pass membrane protein</topology>
    </subcellularLocation>
</comment>
<feature type="transmembrane region" description="Helical" evidence="5">
    <location>
        <begin position="48"/>
        <end position="64"/>
    </location>
</feature>
<keyword evidence="3 5" id="KW-1133">Transmembrane helix</keyword>
<feature type="transmembrane region" description="Helical" evidence="5">
    <location>
        <begin position="115"/>
        <end position="134"/>
    </location>
</feature>
<proteinExistence type="predicted"/>
<dbReference type="InterPro" id="IPR007016">
    <property type="entry name" value="O-antigen_ligase-rel_domated"/>
</dbReference>
<accession>A0A511QE04</accession>
<feature type="transmembrane region" description="Helical" evidence="5">
    <location>
        <begin position="200"/>
        <end position="223"/>
    </location>
</feature>
<dbReference type="PANTHER" id="PTHR37422:SF13">
    <property type="entry name" value="LIPOPOLYSACCHARIDE BIOSYNTHESIS PROTEIN PA4999-RELATED"/>
    <property type="match status" value="1"/>
</dbReference>
<feature type="transmembrane region" description="Helical" evidence="5">
    <location>
        <begin position="70"/>
        <end position="88"/>
    </location>
</feature>
<protein>
    <recommendedName>
        <fullName evidence="6">O-antigen ligase-related domain-containing protein</fullName>
    </recommendedName>
</protein>
<evidence type="ECO:0000256" key="1">
    <source>
        <dbReference type="ARBA" id="ARBA00004141"/>
    </source>
</evidence>
<keyword evidence="2 5" id="KW-0812">Transmembrane</keyword>
<evidence type="ECO:0000313" key="7">
    <source>
        <dbReference type="EMBL" id="GEM75406.1"/>
    </source>
</evidence>
<sequence>MFKTIIIAGFLIGCVTIYNAINNIDLVEGTRVSIGRSFGSILGDPNDLALVLMFPLAFTISQALEKQTPILLRGFALLTCLILCIAIIETKSRGGLLGTLAVFSYFAFKNIKNKALIISLGTIGAITLYGLAGISERSSGGAAEIGIDASAMGRIYAWEAATKMALANPLTGVGLENYYYNYYFYTPHWDGINHAVHSTWFGVLAETGFIGLLIFIGFIVSLVKTSLVTLSMINEKTDCSLSVGANAAFGGLIGTIVSGTFLSQSFTWPIYILAALIIAIHRIIHSEMQNEK</sequence>
<comment type="caution">
    <text evidence="7">The sequence shown here is derived from an EMBL/GenBank/DDBJ whole genome shotgun (WGS) entry which is preliminary data.</text>
</comment>
<feature type="domain" description="O-antigen ligase-related" evidence="6">
    <location>
        <begin position="79"/>
        <end position="216"/>
    </location>
</feature>
<keyword evidence="4 5" id="KW-0472">Membrane</keyword>
<dbReference type="EMBL" id="BJXJ01000012">
    <property type="protein sequence ID" value="GEM75406.1"/>
    <property type="molecule type" value="Genomic_DNA"/>
</dbReference>
<evidence type="ECO:0000256" key="3">
    <source>
        <dbReference type="ARBA" id="ARBA00022989"/>
    </source>
</evidence>
<evidence type="ECO:0000313" key="8">
    <source>
        <dbReference type="Proteomes" id="UP000321922"/>
    </source>
</evidence>
<dbReference type="Pfam" id="PF04932">
    <property type="entry name" value="Wzy_C"/>
    <property type="match status" value="1"/>
</dbReference>
<evidence type="ECO:0000256" key="2">
    <source>
        <dbReference type="ARBA" id="ARBA00022692"/>
    </source>
</evidence>